<comment type="caution">
    <text evidence="2">The sequence shown here is derived from an EMBL/GenBank/DDBJ whole genome shotgun (WGS) entry which is preliminary data.</text>
</comment>
<feature type="signal peptide" evidence="1">
    <location>
        <begin position="1"/>
        <end position="17"/>
    </location>
</feature>
<proteinExistence type="predicted"/>
<evidence type="ECO:0000313" key="2">
    <source>
        <dbReference type="EMBL" id="KAK3206676.1"/>
    </source>
</evidence>
<accession>A0AAE0A9T9</accession>
<dbReference type="EMBL" id="JANJYJ010000006">
    <property type="protein sequence ID" value="KAK3206676.1"/>
    <property type="molecule type" value="Genomic_DNA"/>
</dbReference>
<organism evidence="2 3">
    <name type="scientific">Dipteronia sinensis</name>
    <dbReference type="NCBI Taxonomy" id="43782"/>
    <lineage>
        <taxon>Eukaryota</taxon>
        <taxon>Viridiplantae</taxon>
        <taxon>Streptophyta</taxon>
        <taxon>Embryophyta</taxon>
        <taxon>Tracheophyta</taxon>
        <taxon>Spermatophyta</taxon>
        <taxon>Magnoliopsida</taxon>
        <taxon>eudicotyledons</taxon>
        <taxon>Gunneridae</taxon>
        <taxon>Pentapetalae</taxon>
        <taxon>rosids</taxon>
        <taxon>malvids</taxon>
        <taxon>Sapindales</taxon>
        <taxon>Sapindaceae</taxon>
        <taxon>Hippocastanoideae</taxon>
        <taxon>Acereae</taxon>
        <taxon>Dipteronia</taxon>
    </lineage>
</organism>
<gene>
    <name evidence="2" type="ORF">Dsin_020722</name>
</gene>
<sequence length="143" mass="16768">MLYLLLFCPSILPKVIGEIRYERTFVDATLKITSYKNPQRTFEEATDIASSSTDHESATVGVASNEDPRSVFKRATELYLQLRDDENRWNKRWDVISEVWLEMLAYAAQNCDWKEHAHHLRKGELLTHISVLMVNFRLHKQVM</sequence>
<dbReference type="AlphaFoldDB" id="A0AAE0A9T9"/>
<dbReference type="InterPro" id="IPR007658">
    <property type="entry name" value="DUF594"/>
</dbReference>
<reference evidence="2" key="1">
    <citation type="journal article" date="2023" name="Plant J.">
        <title>Genome sequences and population genomics provide insights into the demographic history, inbreeding, and mutation load of two 'living fossil' tree species of Dipteronia.</title>
        <authorList>
            <person name="Feng Y."/>
            <person name="Comes H.P."/>
            <person name="Chen J."/>
            <person name="Zhu S."/>
            <person name="Lu R."/>
            <person name="Zhang X."/>
            <person name="Li P."/>
            <person name="Qiu J."/>
            <person name="Olsen K.M."/>
            <person name="Qiu Y."/>
        </authorList>
    </citation>
    <scope>NUCLEOTIDE SEQUENCE</scope>
    <source>
        <strain evidence="2">NBL</strain>
    </source>
</reference>
<dbReference type="PANTHER" id="PTHR31325">
    <property type="entry name" value="OS01G0798800 PROTEIN-RELATED"/>
    <property type="match status" value="1"/>
</dbReference>
<dbReference type="Pfam" id="PF04578">
    <property type="entry name" value="DUF594"/>
    <property type="match status" value="1"/>
</dbReference>
<evidence type="ECO:0000313" key="3">
    <source>
        <dbReference type="Proteomes" id="UP001281410"/>
    </source>
</evidence>
<name>A0AAE0A9T9_9ROSI</name>
<keyword evidence="3" id="KW-1185">Reference proteome</keyword>
<protein>
    <submittedName>
        <fullName evidence="2">Uncharacterized protein</fullName>
    </submittedName>
</protein>
<evidence type="ECO:0000256" key="1">
    <source>
        <dbReference type="SAM" id="SignalP"/>
    </source>
</evidence>
<dbReference type="Proteomes" id="UP001281410">
    <property type="component" value="Unassembled WGS sequence"/>
</dbReference>
<keyword evidence="1" id="KW-0732">Signal</keyword>
<feature type="chain" id="PRO_5042172377" evidence="1">
    <location>
        <begin position="18"/>
        <end position="143"/>
    </location>
</feature>